<evidence type="ECO:0000256" key="3">
    <source>
        <dbReference type="ARBA" id="ARBA00022692"/>
    </source>
</evidence>
<dbReference type="AlphaFoldDB" id="A0A3M7R8N6"/>
<evidence type="ECO:0000256" key="6">
    <source>
        <dbReference type="ARBA" id="ARBA00035673"/>
    </source>
</evidence>
<comment type="caution">
    <text evidence="10">The sequence shown here is derived from an EMBL/GenBank/DDBJ whole genome shotgun (WGS) entry which is preliminary data.</text>
</comment>
<dbReference type="InterPro" id="IPR012506">
    <property type="entry name" value="TMEM86B-like"/>
</dbReference>
<dbReference type="GO" id="GO:0016020">
    <property type="term" value="C:membrane"/>
    <property type="evidence" value="ECO:0007669"/>
    <property type="project" value="UniProtKB-SubCell"/>
</dbReference>
<comment type="similarity">
    <text evidence="2">Belongs to the TMEM86 family.</text>
</comment>
<evidence type="ECO:0000256" key="1">
    <source>
        <dbReference type="ARBA" id="ARBA00004141"/>
    </source>
</evidence>
<dbReference type="EMBL" id="REGN01003949">
    <property type="protein sequence ID" value="RNA19917.1"/>
    <property type="molecule type" value="Genomic_DNA"/>
</dbReference>
<dbReference type="OrthoDB" id="2133758at2759"/>
<keyword evidence="5 9" id="KW-0472">Membrane</keyword>
<feature type="transmembrane region" description="Helical" evidence="9">
    <location>
        <begin position="133"/>
        <end position="154"/>
    </location>
</feature>
<evidence type="ECO:0000313" key="11">
    <source>
        <dbReference type="Proteomes" id="UP000276133"/>
    </source>
</evidence>
<evidence type="ECO:0000256" key="5">
    <source>
        <dbReference type="ARBA" id="ARBA00023136"/>
    </source>
</evidence>
<evidence type="ECO:0000256" key="7">
    <source>
        <dbReference type="ARBA" id="ARBA00049458"/>
    </source>
</evidence>
<keyword evidence="11" id="KW-1185">Reference proteome</keyword>
<comment type="subcellular location">
    <subcellularLocation>
        <location evidence="1">Membrane</location>
        <topology evidence="1">Multi-pass membrane protein</topology>
    </subcellularLocation>
</comment>
<dbReference type="STRING" id="10195.A0A3M7R8N6"/>
<comment type="catalytic activity">
    <reaction evidence="8">
        <text>a 1-O-(1Z-alkenyl)-sn-glycero-3-phosphocholine + H2O = a 2,3-saturated aldehyde + sn-glycerol 3-phosphocholine</text>
        <dbReference type="Rhea" id="RHEA:22544"/>
        <dbReference type="ChEBI" id="CHEBI:15377"/>
        <dbReference type="ChEBI" id="CHEBI:16870"/>
        <dbReference type="ChEBI" id="CHEBI:73359"/>
        <dbReference type="ChEBI" id="CHEBI:77287"/>
        <dbReference type="EC" id="3.3.2.2"/>
    </reaction>
</comment>
<dbReference type="Proteomes" id="UP000276133">
    <property type="component" value="Unassembled WGS sequence"/>
</dbReference>
<evidence type="ECO:0000256" key="8">
    <source>
        <dbReference type="ARBA" id="ARBA00049560"/>
    </source>
</evidence>
<dbReference type="EC" id="3.3.2.2" evidence="6"/>
<evidence type="ECO:0000256" key="4">
    <source>
        <dbReference type="ARBA" id="ARBA00022989"/>
    </source>
</evidence>
<sequence length="214" mass="24348">MVQASVIKITPFLVTSSLFLLKYPRYVQINNIYVIFKCAPILSLIFFVFQNLKTSPRSDYSKRILTGLVLSGIADALICYKKFFLVAVALFGIAHLIYISSFGFKPLRLKIAFILGFIEFCLSYYLLPFVEDYTLKIILIGYVTILFSMIWRSISQVNLQSYHSLPSIFGAIGSILFGVSDVFLCYFMFAQKFEYGNIVVMSTYYYAQAGIALS</sequence>
<reference evidence="10 11" key="1">
    <citation type="journal article" date="2018" name="Sci. Rep.">
        <title>Genomic signatures of local adaptation to the degree of environmental predictability in rotifers.</title>
        <authorList>
            <person name="Franch-Gras L."/>
            <person name="Hahn C."/>
            <person name="Garcia-Roger E.M."/>
            <person name="Carmona M.J."/>
            <person name="Serra M."/>
            <person name="Gomez A."/>
        </authorList>
    </citation>
    <scope>NUCLEOTIDE SEQUENCE [LARGE SCALE GENOMIC DNA]</scope>
    <source>
        <strain evidence="10">HYR1</strain>
    </source>
</reference>
<dbReference type="Pfam" id="PF07947">
    <property type="entry name" value="YhhN"/>
    <property type="match status" value="1"/>
</dbReference>
<feature type="transmembrane region" description="Helical" evidence="9">
    <location>
        <begin position="111"/>
        <end position="127"/>
    </location>
</feature>
<evidence type="ECO:0000313" key="10">
    <source>
        <dbReference type="EMBL" id="RNA19917.1"/>
    </source>
</evidence>
<feature type="transmembrane region" description="Helical" evidence="9">
    <location>
        <begin position="84"/>
        <end position="104"/>
    </location>
</feature>
<organism evidence="10 11">
    <name type="scientific">Brachionus plicatilis</name>
    <name type="common">Marine rotifer</name>
    <name type="synonym">Brachionus muelleri</name>
    <dbReference type="NCBI Taxonomy" id="10195"/>
    <lineage>
        <taxon>Eukaryota</taxon>
        <taxon>Metazoa</taxon>
        <taxon>Spiralia</taxon>
        <taxon>Gnathifera</taxon>
        <taxon>Rotifera</taxon>
        <taxon>Eurotatoria</taxon>
        <taxon>Monogononta</taxon>
        <taxon>Pseudotrocha</taxon>
        <taxon>Ploima</taxon>
        <taxon>Brachionidae</taxon>
        <taxon>Brachionus</taxon>
    </lineage>
</organism>
<name>A0A3M7R8N6_BRAPC</name>
<dbReference type="GO" id="GO:0047408">
    <property type="term" value="F:alkenylglycerophosphocholine hydrolase activity"/>
    <property type="evidence" value="ECO:0007669"/>
    <property type="project" value="UniProtKB-EC"/>
</dbReference>
<feature type="transmembrane region" description="Helical" evidence="9">
    <location>
        <begin position="166"/>
        <end position="189"/>
    </location>
</feature>
<evidence type="ECO:0000256" key="9">
    <source>
        <dbReference type="SAM" id="Phobius"/>
    </source>
</evidence>
<comment type="catalytic activity">
    <reaction evidence="7">
        <text>a 1-O-(1Z-alkenyl)-sn-glycero-3-phosphoethanolamine + H2O = a 2,3-saturated aldehyde + sn-glycero-3-phosphoethanolamine</text>
        <dbReference type="Rhea" id="RHEA:16905"/>
        <dbReference type="ChEBI" id="CHEBI:15377"/>
        <dbReference type="ChEBI" id="CHEBI:73359"/>
        <dbReference type="ChEBI" id="CHEBI:77288"/>
        <dbReference type="ChEBI" id="CHEBI:143890"/>
        <dbReference type="EC" id="3.3.2.2"/>
    </reaction>
</comment>
<proteinExistence type="inferred from homology"/>
<evidence type="ECO:0000256" key="2">
    <source>
        <dbReference type="ARBA" id="ARBA00007375"/>
    </source>
</evidence>
<dbReference type="PANTHER" id="PTHR31885">
    <property type="entry name" value="GH04784P"/>
    <property type="match status" value="1"/>
</dbReference>
<keyword evidence="3 9" id="KW-0812">Transmembrane</keyword>
<keyword evidence="4 9" id="KW-1133">Transmembrane helix</keyword>
<gene>
    <name evidence="10" type="ORF">BpHYR1_010121</name>
</gene>
<feature type="transmembrane region" description="Helical" evidence="9">
    <location>
        <begin position="26"/>
        <end position="48"/>
    </location>
</feature>
<dbReference type="PANTHER" id="PTHR31885:SF6">
    <property type="entry name" value="GH04784P"/>
    <property type="match status" value="1"/>
</dbReference>
<protein>
    <recommendedName>
        <fullName evidence="6">lysoplasmalogenase</fullName>
        <ecNumber evidence="6">3.3.2.2</ecNumber>
    </recommendedName>
</protein>
<accession>A0A3M7R8N6</accession>